<feature type="domain" description="X-Tfes XVIPCD" evidence="2">
    <location>
        <begin position="84"/>
        <end position="146"/>
    </location>
</feature>
<feature type="region of interest" description="Disordered" evidence="1">
    <location>
        <begin position="48"/>
        <end position="83"/>
    </location>
</feature>
<dbReference type="RefSeq" id="WP_317720322.1">
    <property type="nucleotide sequence ID" value="NZ_CP137539.1"/>
</dbReference>
<gene>
    <name evidence="3" type="ORF">R5577_15820</name>
</gene>
<dbReference type="EMBL" id="CP137539">
    <property type="protein sequence ID" value="WOP55701.1"/>
    <property type="molecule type" value="Genomic_DNA"/>
</dbReference>
<protein>
    <submittedName>
        <fullName evidence="3">DUF6696 domain-containing protein</fullName>
    </submittedName>
</protein>
<dbReference type="InterPro" id="IPR046519">
    <property type="entry name" value="X-Tfes_XVIPCD"/>
</dbReference>
<dbReference type="Proteomes" id="UP001304429">
    <property type="component" value="Chromosome"/>
</dbReference>
<feature type="compositionally biased region" description="Basic and acidic residues" evidence="1">
    <location>
        <begin position="74"/>
        <end position="83"/>
    </location>
</feature>
<accession>A0AAX4FGV5</accession>
<evidence type="ECO:0000313" key="4">
    <source>
        <dbReference type="Proteomes" id="UP001304429"/>
    </source>
</evidence>
<dbReference type="Pfam" id="PF20410">
    <property type="entry name" value="X-Tfes_XVIPCD"/>
    <property type="match status" value="1"/>
</dbReference>
<dbReference type="AlphaFoldDB" id="A0AAX4FGV5"/>
<proteinExistence type="predicted"/>
<organism evidence="3 4">
    <name type="scientific">Xanthomonas euvesicatoria</name>
    <dbReference type="NCBI Taxonomy" id="456327"/>
    <lineage>
        <taxon>Bacteria</taxon>
        <taxon>Pseudomonadati</taxon>
        <taxon>Pseudomonadota</taxon>
        <taxon>Gammaproteobacteria</taxon>
        <taxon>Lysobacterales</taxon>
        <taxon>Lysobacteraceae</taxon>
        <taxon>Xanthomonas</taxon>
    </lineage>
</organism>
<sequence>MVALFNTNRPADAVALLERHRQGQPEAVQESMDRYVSTQAEHSIAASAERAQVPSHAPGRPIDGQHGKAPRCTQRADERQPGHLAKEQRLAWIHHVLLSNRTPRAAAGATVFVVQGEPSNPADLRASMPTDVAVSTPVEQSLAKLQELDARTLAQVHSQAQERGVLQEEAVKPQSIG</sequence>
<evidence type="ECO:0000259" key="2">
    <source>
        <dbReference type="Pfam" id="PF20410"/>
    </source>
</evidence>
<evidence type="ECO:0000256" key="1">
    <source>
        <dbReference type="SAM" id="MobiDB-lite"/>
    </source>
</evidence>
<evidence type="ECO:0000313" key="3">
    <source>
        <dbReference type="EMBL" id="WOP55701.1"/>
    </source>
</evidence>
<reference evidence="3" key="1">
    <citation type="submission" date="2023-10" db="EMBL/GenBank/DDBJ databases">
        <title>Comparative Genomic Analysis of Tomato Bacterial Spot Xanthomonads Reveals A New Lineage of Xanthomonas euvesicatoria.</title>
        <authorList>
            <person name="Huang C.-J."/>
            <person name="Wu T.-L."/>
            <person name="Wu Y.-L."/>
            <person name="Wang R.-S."/>
            <person name="Lin Y.-C."/>
        </authorList>
    </citation>
    <scope>NUCLEOTIDE SEQUENCE</scope>
    <source>
        <strain evidence="3">T0319-01</strain>
    </source>
</reference>
<name>A0AAX4FGV5_XANEU</name>